<evidence type="ECO:0000313" key="1">
    <source>
        <dbReference type="EMBL" id="MDK2564050.1"/>
    </source>
</evidence>
<gene>
    <name evidence="1" type="ORF">QOZ84_10855</name>
</gene>
<comment type="caution">
    <text evidence="1">The sequence shown here is derived from an EMBL/GenBank/DDBJ whole genome shotgun (WGS) entry which is preliminary data.</text>
</comment>
<reference evidence="1 2" key="1">
    <citation type="submission" date="2023-05" db="EMBL/GenBank/DDBJ databases">
        <title>Rombocin, a short stable natural nisin variant, displays selective antimicrobial activity against Listeria monocytogenes and employs dual mode of action to kill target bacterial strains.</title>
        <authorList>
            <person name="Wambui J."/>
            <person name="Stephan R."/>
            <person name="Kuipers O.P."/>
        </authorList>
    </citation>
    <scope>NUCLEOTIDE SEQUENCE [LARGE SCALE GENOMIC DNA]</scope>
    <source>
        <strain evidence="1 2">RC002</strain>
    </source>
</reference>
<accession>A0ABT7EAV9</accession>
<organism evidence="1 2">
    <name type="scientific">Romboutsia sedimentorum</name>
    <dbReference type="NCBI Taxonomy" id="1368474"/>
    <lineage>
        <taxon>Bacteria</taxon>
        <taxon>Bacillati</taxon>
        <taxon>Bacillota</taxon>
        <taxon>Clostridia</taxon>
        <taxon>Peptostreptococcales</taxon>
        <taxon>Peptostreptococcaceae</taxon>
        <taxon>Romboutsia</taxon>
    </lineage>
</organism>
<evidence type="ECO:0000313" key="2">
    <source>
        <dbReference type="Proteomes" id="UP001301012"/>
    </source>
</evidence>
<keyword evidence="2" id="KW-1185">Reference proteome</keyword>
<dbReference type="Proteomes" id="UP001301012">
    <property type="component" value="Unassembled WGS sequence"/>
</dbReference>
<evidence type="ECO:0008006" key="3">
    <source>
        <dbReference type="Google" id="ProtNLM"/>
    </source>
</evidence>
<proteinExistence type="predicted"/>
<dbReference type="EMBL" id="JASKYM010000005">
    <property type="protein sequence ID" value="MDK2564050.1"/>
    <property type="molecule type" value="Genomic_DNA"/>
</dbReference>
<dbReference type="RefSeq" id="WP_284132988.1">
    <property type="nucleotide sequence ID" value="NZ_JASKYM010000005.1"/>
</dbReference>
<sequence>MSFFNKTYIFIRKLDETINILNFDKSIICNTMDSNFNNLYSINIIDGDYSFVDVWFEIDSSDNIYGILNNKKGKLLYINIKDKNIEENTLLKYDYKNFFIKFPFIKIISNETHAIYYSMNKNNSNLTTIVHIYMHDNICIKNSIDLINYNILTNFIVTWDNNIPTIFYFKVINGFEELFFCTYDLNEFKWLNPIQMTNSQKNKIYLSVINNDENFYHIVFSENNDGKYYCAYLNAYIRCDNFKVYNHIYISSNIMCLFPNLIEYNSILYAQWVEYFNLYTCKSIDNGKTWTQPIASRHLSISPALIYQFKSNFKDDRIYNLSSLFTFEDYFEIDKLIPKY</sequence>
<name>A0ABT7EAV9_9FIRM</name>
<protein>
    <recommendedName>
        <fullName evidence="3">Exo-alpha-sialidase</fullName>
    </recommendedName>
</protein>